<keyword evidence="1" id="KW-1133">Transmembrane helix</keyword>
<dbReference type="PANTHER" id="PTHR37814:SF1">
    <property type="entry name" value="MEMBRANE PROTEIN"/>
    <property type="match status" value="1"/>
</dbReference>
<dbReference type="AlphaFoldDB" id="A0A7W3Y706"/>
<gene>
    <name evidence="2" type="ORF">H4F98_13905</name>
</gene>
<accession>A0A7W3Y706</accession>
<organism evidence="2 3">
    <name type="scientific">Marilutibacter spongiae</name>
    <dbReference type="NCBI Taxonomy" id="2025720"/>
    <lineage>
        <taxon>Bacteria</taxon>
        <taxon>Pseudomonadati</taxon>
        <taxon>Pseudomonadota</taxon>
        <taxon>Gammaproteobacteria</taxon>
        <taxon>Lysobacterales</taxon>
        <taxon>Lysobacteraceae</taxon>
        <taxon>Marilutibacter</taxon>
    </lineage>
</organism>
<keyword evidence="3" id="KW-1185">Reference proteome</keyword>
<dbReference type="EMBL" id="JACHTF010000017">
    <property type="protein sequence ID" value="MBB1061664.1"/>
    <property type="molecule type" value="Genomic_DNA"/>
</dbReference>
<evidence type="ECO:0000313" key="2">
    <source>
        <dbReference type="EMBL" id="MBB1061664.1"/>
    </source>
</evidence>
<reference evidence="2 3" key="1">
    <citation type="submission" date="2020-08" db="EMBL/GenBank/DDBJ databases">
        <authorList>
            <person name="Xu S."/>
            <person name="Li A."/>
        </authorList>
    </citation>
    <scope>NUCLEOTIDE SEQUENCE [LARGE SCALE GENOMIC DNA]</scope>
    <source>
        <strain evidence="2 3">119BY6-57</strain>
    </source>
</reference>
<evidence type="ECO:0000313" key="3">
    <source>
        <dbReference type="Proteomes" id="UP000523196"/>
    </source>
</evidence>
<evidence type="ECO:0008006" key="4">
    <source>
        <dbReference type="Google" id="ProtNLM"/>
    </source>
</evidence>
<feature type="transmembrane region" description="Helical" evidence="1">
    <location>
        <begin position="310"/>
        <end position="334"/>
    </location>
</feature>
<keyword evidence="1" id="KW-0812">Transmembrane</keyword>
<feature type="transmembrane region" description="Helical" evidence="1">
    <location>
        <begin position="340"/>
        <end position="361"/>
    </location>
</feature>
<dbReference type="InterPro" id="IPR038728">
    <property type="entry name" value="YkvI-like"/>
</dbReference>
<feature type="transmembrane region" description="Helical" evidence="1">
    <location>
        <begin position="119"/>
        <end position="139"/>
    </location>
</feature>
<evidence type="ECO:0000256" key="1">
    <source>
        <dbReference type="SAM" id="Phobius"/>
    </source>
</evidence>
<feature type="transmembrane region" description="Helical" evidence="1">
    <location>
        <begin position="264"/>
        <end position="289"/>
    </location>
</feature>
<dbReference type="Proteomes" id="UP000523196">
    <property type="component" value="Unassembled WGS sequence"/>
</dbReference>
<dbReference type="PANTHER" id="PTHR37814">
    <property type="entry name" value="CONSERVED MEMBRANE PROTEIN"/>
    <property type="match status" value="1"/>
</dbReference>
<feature type="transmembrane region" description="Helical" evidence="1">
    <location>
        <begin position="88"/>
        <end position="113"/>
    </location>
</feature>
<feature type="transmembrane region" description="Helical" evidence="1">
    <location>
        <begin position="217"/>
        <end position="244"/>
    </location>
</feature>
<proteinExistence type="predicted"/>
<sequence>MSGRSTWFQRYLLPGLAFKSVVIGGGYATGRELAEFFMPSGPWGGVEGMLLAMLIWSLVCAATFMFAQATRSFEYQRFFRTLLGPLWGLFEAAYVLFLVLILAVFGAAAGAIVQAMTGAPLIVGTLCLMAGTGIVAAFGNGAVERLFKWASLFLYSVYALFLVFSFSTFGDRILSGFEPEVATTGWALGGLTYAGYNIVGAVIVLPVARHFLSRRDALVAGVLAGPLAMLPALLFFVCMVAWYPSIATETLPSDYMLRQLGRPWFHLLFQAMIFLALLESGVGAVHAINERVSAAWRARRQSGLPVQARLLIATVLLVGSIFIADRFGLVALIAQGYRALSWLFLLVYVLPLLTLGGAWLWRHRSAPATAVP</sequence>
<name>A0A7W3Y706_9GAMM</name>
<protein>
    <recommendedName>
        <fullName evidence="4">Membrane protein YkvI</fullName>
    </recommendedName>
</protein>
<feature type="transmembrane region" description="Helical" evidence="1">
    <location>
        <begin position="146"/>
        <end position="166"/>
    </location>
</feature>
<comment type="caution">
    <text evidence="2">The sequence shown here is derived from an EMBL/GenBank/DDBJ whole genome shotgun (WGS) entry which is preliminary data.</text>
</comment>
<feature type="transmembrane region" description="Helical" evidence="1">
    <location>
        <begin position="49"/>
        <end position="67"/>
    </location>
</feature>
<feature type="transmembrane region" description="Helical" evidence="1">
    <location>
        <begin position="12"/>
        <end position="29"/>
    </location>
</feature>
<feature type="transmembrane region" description="Helical" evidence="1">
    <location>
        <begin position="186"/>
        <end position="205"/>
    </location>
</feature>
<keyword evidence="1" id="KW-0472">Membrane</keyword>
<dbReference type="RefSeq" id="WP_182688436.1">
    <property type="nucleotide sequence ID" value="NZ_JACHTF010000017.1"/>
</dbReference>